<dbReference type="RefSeq" id="WP_106658255.1">
    <property type="nucleotide sequence ID" value="NZ_PJEO01000011.1"/>
</dbReference>
<dbReference type="PANTHER" id="PTHR31435">
    <property type="entry name" value="PROTEIN NATD1"/>
    <property type="match status" value="1"/>
</dbReference>
<comment type="caution">
    <text evidence="2">The sequence shown here is derived from an EMBL/GenBank/DDBJ whole genome shotgun (WGS) entry which is preliminary data.</text>
</comment>
<reference evidence="2 3" key="1">
    <citation type="submission" date="2017-12" db="EMBL/GenBank/DDBJ databases">
        <title>Confluentibacter flavum sp. nov., isolated from the saline lake.</title>
        <authorList>
            <person name="Yu L."/>
        </authorList>
    </citation>
    <scope>NUCLEOTIDE SEQUENCE [LARGE SCALE GENOMIC DNA]</scope>
    <source>
        <strain evidence="2 3">3B</strain>
    </source>
</reference>
<sequence>MEVKQSDNEKKGSFYIEIDNMKAAEMTYTHAGPNKIIIDHTEVSDTLKGQGIGYKLIDAAVVYIRANNLKVIPLCPFANAFFKKRAEEYANILA</sequence>
<dbReference type="GO" id="GO:0016740">
    <property type="term" value="F:transferase activity"/>
    <property type="evidence" value="ECO:0007669"/>
    <property type="project" value="UniProtKB-KW"/>
</dbReference>
<dbReference type="OrthoDB" id="9793389at2"/>
<keyword evidence="3" id="KW-1185">Reference proteome</keyword>
<keyword evidence="2" id="KW-0808">Transferase</keyword>
<feature type="domain" description="N-acetyltransferase" evidence="1">
    <location>
        <begin position="6"/>
        <end position="94"/>
    </location>
</feature>
<dbReference type="PANTHER" id="PTHR31435:SF10">
    <property type="entry name" value="BSR4717 PROTEIN"/>
    <property type="match status" value="1"/>
</dbReference>
<dbReference type="InterPro" id="IPR031165">
    <property type="entry name" value="GNAT_YJDJ"/>
</dbReference>
<evidence type="ECO:0000313" key="3">
    <source>
        <dbReference type="Proteomes" id="UP000233435"/>
    </source>
</evidence>
<dbReference type="PROSITE" id="PS51729">
    <property type="entry name" value="GNAT_YJDJ"/>
    <property type="match status" value="1"/>
</dbReference>
<dbReference type="AlphaFoldDB" id="A0A2N3HNY8"/>
<dbReference type="Gene3D" id="3.40.630.30">
    <property type="match status" value="1"/>
</dbReference>
<protein>
    <submittedName>
        <fullName evidence="2">GNAT family N-acetyltransferase</fullName>
    </submittedName>
</protein>
<proteinExistence type="predicted"/>
<dbReference type="InterPro" id="IPR016181">
    <property type="entry name" value="Acyl_CoA_acyltransferase"/>
</dbReference>
<dbReference type="Proteomes" id="UP000233435">
    <property type="component" value="Unassembled WGS sequence"/>
</dbReference>
<dbReference type="InterPro" id="IPR045057">
    <property type="entry name" value="Gcn5-rel_NAT"/>
</dbReference>
<dbReference type="Pfam" id="PF14542">
    <property type="entry name" value="Acetyltransf_CG"/>
    <property type="match status" value="1"/>
</dbReference>
<name>A0A2N3HNY8_9FLAO</name>
<accession>A0A2N3HNY8</accession>
<evidence type="ECO:0000259" key="1">
    <source>
        <dbReference type="PROSITE" id="PS51729"/>
    </source>
</evidence>
<gene>
    <name evidence="2" type="ORF">CSW08_02090</name>
</gene>
<dbReference type="EMBL" id="PJEO01000011">
    <property type="protein sequence ID" value="PKQ46574.1"/>
    <property type="molecule type" value="Genomic_DNA"/>
</dbReference>
<organism evidence="2 3">
    <name type="scientific">Confluentibacter flavum</name>
    <dbReference type="NCBI Taxonomy" id="1909700"/>
    <lineage>
        <taxon>Bacteria</taxon>
        <taxon>Pseudomonadati</taxon>
        <taxon>Bacteroidota</taxon>
        <taxon>Flavobacteriia</taxon>
        <taxon>Flavobacteriales</taxon>
        <taxon>Flavobacteriaceae</taxon>
        <taxon>Confluentibacter</taxon>
    </lineage>
</organism>
<evidence type="ECO:0000313" key="2">
    <source>
        <dbReference type="EMBL" id="PKQ46574.1"/>
    </source>
</evidence>
<dbReference type="SUPFAM" id="SSF55729">
    <property type="entry name" value="Acyl-CoA N-acyltransferases (Nat)"/>
    <property type="match status" value="1"/>
</dbReference>